<comment type="caution">
    <text evidence="1">The sequence shown here is derived from an EMBL/GenBank/DDBJ whole genome shotgun (WGS) entry which is preliminary data.</text>
</comment>
<gene>
    <name evidence="1" type="ORF">ACEZ3G_11545</name>
</gene>
<accession>A0ACC7LKK2</accession>
<name>A0ACC7LKK2_9FLAO</name>
<sequence length="724" mass="82972">MQLFFNVSAIFSARVLLMGIKGCGIKRTVQFDLLKKILNQKIKVVNIIVIVPQQLIGKTVLFLACSVDTMKNLLGKTLGLLFMTFLVVDQLPAQETATSTSSTFDVFQNADSSAARFTLFFETPNRYSENSAYDWLEVVNQYLNSAQRSNDSTEMARYGLMQSRLYHDLGEYDRSLAIAKEIYQRDEKLDADLKAVLLELMDDVYGKLGLYTEQIEIRKEEKDLGLTDNIAFYDIYSNLGLYRKAMEDYIDYAKKTLDEKNYYQVAAHKNTVGTYLRLDKSIPTALTRFKEARSYSDLNMIDVTKVKTEKEIIEGKLLNAEILGNIGKCYVELQQYEDAIPNLETSLETLEEYGKGTFSSEIIENRLAIAECYLQLNDLEKATDYLSDNLTTKKLDNLINKNRLLSLYYSKTSDYENSAFYLRRIIRIKDSINANESELRTQQLAAVMDEEKKNTKKIMDAQKEDIERQRSEMIAQDERTNIVLISLVFTLLLFSGLVYAYLRSIKNQRLIAEQKHIIENSLIEKDSLLKEIHHRVKNNLQMVSSLLSLQTKNTRSKAAIEALEEGKSRVKAMALIHQKLYQNDDLSVIEMQGYIESLINSVQSVYKKGGHNINITIDAEGVELDIDRAIPFGLILNELVSNSFKYAFPLDDENGKIYIHLRKIGDKEGYFEYTDNGVGLPDDTDERANSSMGIRLMNRLANQLQTKLNVDNTKEGVRFWFNFV</sequence>
<dbReference type="EMBL" id="JBHFPV010000002">
    <property type="protein sequence ID" value="MFH6604114.1"/>
    <property type="molecule type" value="Genomic_DNA"/>
</dbReference>
<organism evidence="1 2">
    <name type="scientific">Meishania litoralis</name>
    <dbReference type="NCBI Taxonomy" id="3434685"/>
    <lineage>
        <taxon>Bacteria</taxon>
        <taxon>Pseudomonadati</taxon>
        <taxon>Bacteroidota</taxon>
        <taxon>Flavobacteriia</taxon>
        <taxon>Flavobacteriales</taxon>
        <taxon>Flavobacteriaceae</taxon>
        <taxon>Meishania</taxon>
    </lineage>
</organism>
<keyword evidence="1" id="KW-0418">Kinase</keyword>
<protein>
    <submittedName>
        <fullName evidence="1">Histidine kinase dimerization/phosphoacceptor domain -containing protein</fullName>
    </submittedName>
</protein>
<proteinExistence type="predicted"/>
<dbReference type="Proteomes" id="UP001595191">
    <property type="component" value="Unassembled WGS sequence"/>
</dbReference>
<reference evidence="1" key="1">
    <citation type="submission" date="2024-09" db="EMBL/GenBank/DDBJ databases">
        <authorList>
            <person name="Liu J."/>
        </authorList>
    </citation>
    <scope>NUCLEOTIDE SEQUENCE</scope>
    <source>
        <strain evidence="1">NBU2967</strain>
    </source>
</reference>
<keyword evidence="2" id="KW-1185">Reference proteome</keyword>
<evidence type="ECO:0000313" key="1">
    <source>
        <dbReference type="EMBL" id="MFH6604114.1"/>
    </source>
</evidence>
<keyword evidence="1" id="KW-0808">Transferase</keyword>
<evidence type="ECO:0000313" key="2">
    <source>
        <dbReference type="Proteomes" id="UP001595191"/>
    </source>
</evidence>